<dbReference type="SUPFAM" id="SSF55961">
    <property type="entry name" value="Bet v1-like"/>
    <property type="match status" value="1"/>
</dbReference>
<reference evidence="2" key="2">
    <citation type="submission" date="2023-07" db="EMBL/GenBank/DDBJ databases">
        <title>Duganella aceri sp. nov., isolated from tree sap.</title>
        <authorList>
            <person name="Kim I.S."/>
        </authorList>
    </citation>
    <scope>NUCLEOTIDE SEQUENCE [LARGE SCALE GENOMIC DNA]</scope>
    <source>
        <strain evidence="2">SAP-35</strain>
    </source>
</reference>
<dbReference type="InterPro" id="IPR019587">
    <property type="entry name" value="Polyketide_cyclase/dehydratase"/>
</dbReference>
<name>A0ABX0FQX8_9BURK</name>
<dbReference type="PANTHER" id="PTHR39332:SF7">
    <property type="entry name" value="SRPBCC FAMILY PROTEIN"/>
    <property type="match status" value="1"/>
</dbReference>
<keyword evidence="2" id="KW-1185">Reference proteome</keyword>
<sequence>MANASAHINVPAPADTVWQLIGGFDSLPDWLPYIPQSVLSEGGRVRHLANPNGDPIVERLVAFDETGRSYSYAILQAPFPVKDYVATLRVNDAGAKAAQVEWSGSFTPVGVSDQEATRLFQGIYEDGLRALADRFNRI</sequence>
<reference evidence="1 2" key="1">
    <citation type="submission" date="2020-01" db="EMBL/GenBank/DDBJ databases">
        <authorList>
            <person name="Lee S.D."/>
        </authorList>
    </citation>
    <scope>NUCLEOTIDE SEQUENCE [LARGE SCALE GENOMIC DNA]</scope>
    <source>
        <strain evidence="1 2">SAP-35</strain>
    </source>
</reference>
<dbReference type="CDD" id="cd07821">
    <property type="entry name" value="PYR_PYL_RCAR_like"/>
    <property type="match status" value="1"/>
</dbReference>
<accession>A0ABX0FQX8</accession>
<comment type="caution">
    <text evidence="1">The sequence shown here is derived from an EMBL/GenBank/DDBJ whole genome shotgun (WGS) entry which is preliminary data.</text>
</comment>
<evidence type="ECO:0000313" key="2">
    <source>
        <dbReference type="Proteomes" id="UP000666369"/>
    </source>
</evidence>
<organism evidence="1 2">
    <name type="scientific">Duganella aceris</name>
    <dbReference type="NCBI Taxonomy" id="2703883"/>
    <lineage>
        <taxon>Bacteria</taxon>
        <taxon>Pseudomonadati</taxon>
        <taxon>Pseudomonadota</taxon>
        <taxon>Betaproteobacteria</taxon>
        <taxon>Burkholderiales</taxon>
        <taxon>Oxalobacteraceae</taxon>
        <taxon>Telluria group</taxon>
        <taxon>Duganella</taxon>
    </lineage>
</organism>
<dbReference type="Pfam" id="PF10604">
    <property type="entry name" value="Polyketide_cyc2"/>
    <property type="match status" value="1"/>
</dbReference>
<dbReference type="Proteomes" id="UP000666369">
    <property type="component" value="Unassembled WGS sequence"/>
</dbReference>
<dbReference type="RefSeq" id="WP_166106931.1">
    <property type="nucleotide sequence ID" value="NZ_JAADJT010000011.1"/>
</dbReference>
<dbReference type="InterPro" id="IPR023393">
    <property type="entry name" value="START-like_dom_sf"/>
</dbReference>
<dbReference type="PANTHER" id="PTHR39332">
    <property type="entry name" value="BLL4707 PROTEIN"/>
    <property type="match status" value="1"/>
</dbReference>
<proteinExistence type="predicted"/>
<dbReference type="EMBL" id="JAADJT010000011">
    <property type="protein sequence ID" value="NGZ87054.1"/>
    <property type="molecule type" value="Genomic_DNA"/>
</dbReference>
<dbReference type="Gene3D" id="3.30.530.20">
    <property type="match status" value="1"/>
</dbReference>
<gene>
    <name evidence="1" type="ORF">GW587_22690</name>
</gene>
<evidence type="ECO:0000313" key="1">
    <source>
        <dbReference type="EMBL" id="NGZ87054.1"/>
    </source>
</evidence>
<protein>
    <submittedName>
        <fullName evidence="1">SRPBCC family protein</fullName>
    </submittedName>
</protein>